<evidence type="ECO:0000256" key="2">
    <source>
        <dbReference type="SAM" id="SignalP"/>
    </source>
</evidence>
<accession>A0ABU2NJ39</accession>
<dbReference type="EMBL" id="JAVREJ010000059">
    <property type="protein sequence ID" value="MDT0353990.1"/>
    <property type="molecule type" value="Genomic_DNA"/>
</dbReference>
<dbReference type="Proteomes" id="UP001183202">
    <property type="component" value="Unassembled WGS sequence"/>
</dbReference>
<organism evidence="3 4">
    <name type="scientific">Pseudonocardia charpentierae</name>
    <dbReference type="NCBI Taxonomy" id="3075545"/>
    <lineage>
        <taxon>Bacteria</taxon>
        <taxon>Bacillati</taxon>
        <taxon>Actinomycetota</taxon>
        <taxon>Actinomycetes</taxon>
        <taxon>Pseudonocardiales</taxon>
        <taxon>Pseudonocardiaceae</taxon>
        <taxon>Pseudonocardia</taxon>
    </lineage>
</organism>
<feature type="transmembrane region" description="Helical" evidence="1">
    <location>
        <begin position="37"/>
        <end position="58"/>
    </location>
</feature>
<feature type="chain" id="PRO_5045294495" evidence="2">
    <location>
        <begin position="22"/>
        <end position="70"/>
    </location>
</feature>
<gene>
    <name evidence="3" type="ORF">RM445_31390</name>
</gene>
<keyword evidence="1" id="KW-0472">Membrane</keyword>
<proteinExistence type="predicted"/>
<dbReference type="RefSeq" id="WP_311560500.1">
    <property type="nucleotide sequence ID" value="NZ_JAVREJ010000059.1"/>
</dbReference>
<protein>
    <submittedName>
        <fullName evidence="3">Uncharacterized protein</fullName>
    </submittedName>
</protein>
<evidence type="ECO:0000313" key="4">
    <source>
        <dbReference type="Proteomes" id="UP001183202"/>
    </source>
</evidence>
<keyword evidence="1" id="KW-0812">Transmembrane</keyword>
<sequence length="70" mass="7110">MGWRLAWGVLALAAAQALAQAASIASNFPELPAVHQIVAGVVAVLLVFGVTIKMTPAVSGAKAPKKSSQE</sequence>
<keyword evidence="4" id="KW-1185">Reference proteome</keyword>
<evidence type="ECO:0000313" key="3">
    <source>
        <dbReference type="EMBL" id="MDT0353990.1"/>
    </source>
</evidence>
<feature type="signal peptide" evidence="2">
    <location>
        <begin position="1"/>
        <end position="21"/>
    </location>
</feature>
<reference evidence="4" key="1">
    <citation type="submission" date="2023-07" db="EMBL/GenBank/DDBJ databases">
        <title>30 novel species of actinomycetes from the DSMZ collection.</title>
        <authorList>
            <person name="Nouioui I."/>
        </authorList>
    </citation>
    <scope>NUCLEOTIDE SEQUENCE [LARGE SCALE GENOMIC DNA]</scope>
    <source>
        <strain evidence="4">DSM 45834</strain>
    </source>
</reference>
<evidence type="ECO:0000256" key="1">
    <source>
        <dbReference type="SAM" id="Phobius"/>
    </source>
</evidence>
<name>A0ABU2NJ39_9PSEU</name>
<keyword evidence="2" id="KW-0732">Signal</keyword>
<keyword evidence="1" id="KW-1133">Transmembrane helix</keyword>
<comment type="caution">
    <text evidence="3">The sequence shown here is derived from an EMBL/GenBank/DDBJ whole genome shotgun (WGS) entry which is preliminary data.</text>
</comment>